<accession>A0A8V0ZYQ6</accession>
<reference evidence="1" key="2">
    <citation type="submission" date="2025-08" db="UniProtKB">
        <authorList>
            <consortium name="Ensembl"/>
        </authorList>
    </citation>
    <scope>IDENTIFICATION</scope>
    <source>
        <strain evidence="1">broiler</strain>
    </source>
</reference>
<dbReference type="Proteomes" id="UP000000539">
    <property type="component" value="Chromosome 8"/>
</dbReference>
<evidence type="ECO:0000313" key="1">
    <source>
        <dbReference type="Ensembl" id="ENSGALP00010035455.1"/>
    </source>
</evidence>
<proteinExistence type="predicted"/>
<name>A0A8V0ZYQ6_CHICK</name>
<organism evidence="1 2">
    <name type="scientific">Gallus gallus</name>
    <name type="common">Chicken</name>
    <dbReference type="NCBI Taxonomy" id="9031"/>
    <lineage>
        <taxon>Eukaryota</taxon>
        <taxon>Metazoa</taxon>
        <taxon>Chordata</taxon>
        <taxon>Craniata</taxon>
        <taxon>Vertebrata</taxon>
        <taxon>Euteleostomi</taxon>
        <taxon>Archelosauria</taxon>
        <taxon>Archosauria</taxon>
        <taxon>Dinosauria</taxon>
        <taxon>Saurischia</taxon>
        <taxon>Theropoda</taxon>
        <taxon>Coelurosauria</taxon>
        <taxon>Aves</taxon>
        <taxon>Neognathae</taxon>
        <taxon>Galloanserae</taxon>
        <taxon>Galliformes</taxon>
        <taxon>Phasianidae</taxon>
        <taxon>Phasianinae</taxon>
        <taxon>Gallus</taxon>
    </lineage>
</organism>
<reference evidence="1" key="3">
    <citation type="submission" date="2025-09" db="UniProtKB">
        <authorList>
            <consortium name="Ensembl"/>
        </authorList>
    </citation>
    <scope>IDENTIFICATION</scope>
    <source>
        <strain evidence="1">broiler</strain>
    </source>
</reference>
<evidence type="ECO:0000313" key="2">
    <source>
        <dbReference type="Proteomes" id="UP000000539"/>
    </source>
</evidence>
<protein>
    <submittedName>
        <fullName evidence="1">Uncharacterized protein</fullName>
    </submittedName>
</protein>
<dbReference type="AlphaFoldDB" id="A0A8V0ZYQ6"/>
<keyword evidence="2" id="KW-1185">Reference proteome</keyword>
<sequence length="90" mass="9915">CPRSAAERGAWLLPGGRPQNATPLLLQQTCRVSPYSSSNICQSLGFSSNMRHFATTWGCCQEEAELRGHGAHIQTLCDNQMGHRHVCISF</sequence>
<dbReference type="Ensembl" id="ENSGALT00010058346.1">
    <property type="protein sequence ID" value="ENSGALP00010035455.1"/>
    <property type="gene ID" value="ENSGALG00010023958.1"/>
</dbReference>
<reference evidence="1" key="1">
    <citation type="submission" date="2020-11" db="EMBL/GenBank/DDBJ databases">
        <title>Gallus gallus (Chicken) genome, bGalGal1, GRCg7b, maternal haplotype autosomes + Z &amp; W.</title>
        <authorList>
            <person name="Warren W."/>
            <person name="Formenti G."/>
            <person name="Fedrigo O."/>
            <person name="Haase B."/>
            <person name="Mountcastle J."/>
            <person name="Balacco J."/>
            <person name="Tracey A."/>
            <person name="Schneider V."/>
            <person name="Okimoto R."/>
            <person name="Cheng H."/>
            <person name="Hawken R."/>
            <person name="Howe K."/>
            <person name="Jarvis E.D."/>
        </authorList>
    </citation>
    <scope>NUCLEOTIDE SEQUENCE [LARGE SCALE GENOMIC DNA]</scope>
    <source>
        <strain evidence="1">Broiler</strain>
    </source>
</reference>